<proteinExistence type="predicted"/>
<evidence type="ECO:0000313" key="2">
    <source>
        <dbReference type="Proteomes" id="UP000613740"/>
    </source>
</evidence>
<reference evidence="1" key="1">
    <citation type="journal article" date="2020" name="bioRxiv">
        <title>Comparative genomics of Chlamydomonas.</title>
        <authorList>
            <person name="Craig R.J."/>
            <person name="Hasan A.R."/>
            <person name="Ness R.W."/>
            <person name="Keightley P.D."/>
        </authorList>
    </citation>
    <scope>NUCLEOTIDE SEQUENCE</scope>
    <source>
        <strain evidence="1">CCAP 11/173</strain>
    </source>
</reference>
<name>A0A835VV48_9CHLO</name>
<accession>A0A835VV48</accession>
<dbReference type="Proteomes" id="UP000613740">
    <property type="component" value="Unassembled WGS sequence"/>
</dbReference>
<dbReference type="EMBL" id="JAEHOD010000103">
    <property type="protein sequence ID" value="KAG2427003.1"/>
    <property type="molecule type" value="Genomic_DNA"/>
</dbReference>
<dbReference type="AlphaFoldDB" id="A0A835VV48"/>
<sequence length="266" mass="29079">MSEEFKALNAFWAVQDRSEACPQLMQKLASSMMRRRRGASLSDVGQFVDEALRYLESLKAAARGLQAAKHDAAAYIWRIDEAISTIGNLGALPEASVLQNRAIELAESRSACARMLKCFRRIAKSQDQLYAVMRPGSYNELGLPIEKFTKIKSEAEAGTDMVVSLPRLMVEVEGTGAALLKCIDVERLLMDLMVAVQRMHKLVVKVVLPAVKTALKASDAQEDAEDAMFFVESTIKAAQAGPLVIVINPNADEDAGFQPVALLPQP</sequence>
<comment type="caution">
    <text evidence="1">The sequence shown here is derived from an EMBL/GenBank/DDBJ whole genome shotgun (WGS) entry which is preliminary data.</text>
</comment>
<keyword evidence="2" id="KW-1185">Reference proteome</keyword>
<evidence type="ECO:0000313" key="1">
    <source>
        <dbReference type="EMBL" id="KAG2427003.1"/>
    </source>
</evidence>
<protein>
    <submittedName>
        <fullName evidence="1">Uncharacterized protein</fullName>
    </submittedName>
</protein>
<organism evidence="1 2">
    <name type="scientific">Chlamydomonas schloesseri</name>
    <dbReference type="NCBI Taxonomy" id="2026947"/>
    <lineage>
        <taxon>Eukaryota</taxon>
        <taxon>Viridiplantae</taxon>
        <taxon>Chlorophyta</taxon>
        <taxon>core chlorophytes</taxon>
        <taxon>Chlorophyceae</taxon>
        <taxon>CS clade</taxon>
        <taxon>Chlamydomonadales</taxon>
        <taxon>Chlamydomonadaceae</taxon>
        <taxon>Chlamydomonas</taxon>
    </lineage>
</organism>
<gene>
    <name evidence="1" type="ORF">HYH02_014650</name>
</gene>